<evidence type="ECO:0000313" key="2">
    <source>
        <dbReference type="Proteomes" id="UP001556367"/>
    </source>
</evidence>
<name>A0ABR3J4U1_9AGAR</name>
<gene>
    <name evidence="1" type="ORF">HGRIS_007330</name>
</gene>
<reference evidence="2" key="1">
    <citation type="submission" date="2024-06" db="EMBL/GenBank/DDBJ databases">
        <title>Multi-omics analyses provide insights into the biosynthesis of the anticancer antibiotic pleurotin in Hohenbuehelia grisea.</title>
        <authorList>
            <person name="Weaver J.A."/>
            <person name="Alberti F."/>
        </authorList>
    </citation>
    <scope>NUCLEOTIDE SEQUENCE [LARGE SCALE GENOMIC DNA]</scope>
    <source>
        <strain evidence="2">T-177</strain>
    </source>
</reference>
<keyword evidence="2" id="KW-1185">Reference proteome</keyword>
<proteinExistence type="predicted"/>
<organism evidence="1 2">
    <name type="scientific">Hohenbuehelia grisea</name>
    <dbReference type="NCBI Taxonomy" id="104357"/>
    <lineage>
        <taxon>Eukaryota</taxon>
        <taxon>Fungi</taxon>
        <taxon>Dikarya</taxon>
        <taxon>Basidiomycota</taxon>
        <taxon>Agaricomycotina</taxon>
        <taxon>Agaricomycetes</taxon>
        <taxon>Agaricomycetidae</taxon>
        <taxon>Agaricales</taxon>
        <taxon>Pleurotineae</taxon>
        <taxon>Pleurotaceae</taxon>
        <taxon>Hohenbuehelia</taxon>
    </lineage>
</organism>
<sequence length="189" mass="21302">MTMTTFVWRQILSSLSTPTRPSPVILVVHLCFRWITMFHEPAPNQVAYRYINMHPGVPDNQRSRSSELDNALGFPGPSRRFFIWFDGKSSNSHDAHSRYELYPALSPLISVVLQIDGEETVVQVNTLGKTGSTVKVKELNTEILAHAIQAHRGLGTQPRKIYGICGTEFAGSGLYPTFWRAIYEKPPSR</sequence>
<accession>A0ABR3J4U1</accession>
<comment type="caution">
    <text evidence="1">The sequence shown here is derived from an EMBL/GenBank/DDBJ whole genome shotgun (WGS) entry which is preliminary data.</text>
</comment>
<dbReference type="EMBL" id="JASNQZ010000011">
    <property type="protein sequence ID" value="KAL0950522.1"/>
    <property type="molecule type" value="Genomic_DNA"/>
</dbReference>
<dbReference type="Proteomes" id="UP001556367">
    <property type="component" value="Unassembled WGS sequence"/>
</dbReference>
<evidence type="ECO:0000313" key="1">
    <source>
        <dbReference type="EMBL" id="KAL0950522.1"/>
    </source>
</evidence>
<protein>
    <submittedName>
        <fullName evidence="1">Uncharacterized protein</fullName>
    </submittedName>
</protein>